<protein>
    <submittedName>
        <fullName evidence="2">Uncharacterized protein</fullName>
    </submittedName>
</protein>
<keyword evidence="3" id="KW-1185">Reference proteome</keyword>
<feature type="transmembrane region" description="Helical" evidence="1">
    <location>
        <begin position="141"/>
        <end position="164"/>
    </location>
</feature>
<evidence type="ECO:0000256" key="1">
    <source>
        <dbReference type="SAM" id="Phobius"/>
    </source>
</evidence>
<dbReference type="EMBL" id="MCOG01000415">
    <property type="protein sequence ID" value="ORY08884.1"/>
    <property type="molecule type" value="Genomic_DNA"/>
</dbReference>
<sequence>MACFCFGKKGKFFPRINKCILCCGLDFETSIKVCTIIMTVLSIISAYGSMKAINSYFSVLIYIIVSISLIFLTIGLYKNKVSYMNQFIYVFLVYLIILTIAVVGIIGIYIYFVLNYGKIYDYIERAYNFLAESADTEQSSLIVTVGIYIAVFVIYYILQIYYYIVTGSYIQRVKEELKDGEYNRKIEENNL</sequence>
<name>A0A1Y1ZFB9_9FUNG</name>
<reference evidence="2 3" key="1">
    <citation type="submission" date="2016-08" db="EMBL/GenBank/DDBJ databases">
        <title>A Parts List for Fungal Cellulosomes Revealed by Comparative Genomics.</title>
        <authorList>
            <consortium name="DOE Joint Genome Institute"/>
            <person name="Haitjema C.H."/>
            <person name="Gilmore S.P."/>
            <person name="Henske J.K."/>
            <person name="Solomon K.V."/>
            <person name="De Groot R."/>
            <person name="Kuo A."/>
            <person name="Mondo S.J."/>
            <person name="Salamov A.A."/>
            <person name="Labutti K."/>
            <person name="Zhao Z."/>
            <person name="Chiniquy J."/>
            <person name="Barry K."/>
            <person name="Brewer H.M."/>
            <person name="Purvine S.O."/>
            <person name="Wright A.T."/>
            <person name="Boxma B."/>
            <person name="Van Alen T."/>
            <person name="Hackstein J.H."/>
            <person name="Baker S.E."/>
            <person name="Grigoriev I.V."/>
            <person name="O'Malley M.A."/>
        </authorList>
    </citation>
    <scope>NUCLEOTIDE SEQUENCE [LARGE SCALE GENOMIC DNA]</scope>
    <source>
        <strain evidence="2 3">G1</strain>
    </source>
</reference>
<proteinExistence type="predicted"/>
<organism evidence="2 3">
    <name type="scientific">Neocallimastix californiae</name>
    <dbReference type="NCBI Taxonomy" id="1754190"/>
    <lineage>
        <taxon>Eukaryota</taxon>
        <taxon>Fungi</taxon>
        <taxon>Fungi incertae sedis</taxon>
        <taxon>Chytridiomycota</taxon>
        <taxon>Chytridiomycota incertae sedis</taxon>
        <taxon>Neocallimastigomycetes</taxon>
        <taxon>Neocallimastigales</taxon>
        <taxon>Neocallimastigaceae</taxon>
        <taxon>Neocallimastix</taxon>
    </lineage>
</organism>
<comment type="caution">
    <text evidence="2">The sequence shown here is derived from an EMBL/GenBank/DDBJ whole genome shotgun (WGS) entry which is preliminary data.</text>
</comment>
<dbReference type="AlphaFoldDB" id="A0A1Y1ZFB9"/>
<accession>A0A1Y1ZFB9</accession>
<feature type="transmembrane region" description="Helical" evidence="1">
    <location>
        <begin position="56"/>
        <end position="77"/>
    </location>
</feature>
<gene>
    <name evidence="2" type="ORF">LY90DRAFT_518952</name>
</gene>
<dbReference type="Proteomes" id="UP000193920">
    <property type="component" value="Unassembled WGS sequence"/>
</dbReference>
<keyword evidence="1" id="KW-1133">Transmembrane helix</keyword>
<evidence type="ECO:0000313" key="2">
    <source>
        <dbReference type="EMBL" id="ORY08884.1"/>
    </source>
</evidence>
<keyword evidence="1" id="KW-0812">Transmembrane</keyword>
<keyword evidence="1" id="KW-0472">Membrane</keyword>
<feature type="transmembrane region" description="Helical" evidence="1">
    <location>
        <begin position="89"/>
        <end position="112"/>
    </location>
</feature>
<evidence type="ECO:0000313" key="3">
    <source>
        <dbReference type="Proteomes" id="UP000193920"/>
    </source>
</evidence>